<evidence type="ECO:0008006" key="4">
    <source>
        <dbReference type="Google" id="ProtNLM"/>
    </source>
</evidence>
<dbReference type="EMBL" id="JAJVCZ030000007">
    <property type="protein sequence ID" value="KAL0258249.1"/>
    <property type="molecule type" value="Genomic_DNA"/>
</dbReference>
<organism evidence="2 3">
    <name type="scientific">Diplodia seriata</name>
    <dbReference type="NCBI Taxonomy" id="420778"/>
    <lineage>
        <taxon>Eukaryota</taxon>
        <taxon>Fungi</taxon>
        <taxon>Dikarya</taxon>
        <taxon>Ascomycota</taxon>
        <taxon>Pezizomycotina</taxon>
        <taxon>Dothideomycetes</taxon>
        <taxon>Dothideomycetes incertae sedis</taxon>
        <taxon>Botryosphaeriales</taxon>
        <taxon>Botryosphaeriaceae</taxon>
        <taxon>Diplodia</taxon>
    </lineage>
</organism>
<accession>A0ABR3CFL8</accession>
<reference evidence="2 3" key="1">
    <citation type="submission" date="2024-02" db="EMBL/GenBank/DDBJ databases">
        <title>De novo assembly and annotation of 12 fungi associated with fruit tree decline syndrome in Ontario, Canada.</title>
        <authorList>
            <person name="Sulman M."/>
            <person name="Ellouze W."/>
            <person name="Ilyukhin E."/>
        </authorList>
    </citation>
    <scope>NUCLEOTIDE SEQUENCE [LARGE SCALE GENOMIC DNA]</scope>
    <source>
        <strain evidence="2 3">FDS-637</strain>
    </source>
</reference>
<comment type="caution">
    <text evidence="2">The sequence shown here is derived from an EMBL/GenBank/DDBJ whole genome shotgun (WGS) entry which is preliminary data.</text>
</comment>
<sequence>MWKWTRSRSRRPDVPICEPRDTLPLPAEITRRILFFVSEPTITYDRRERTYKYGGPRNLHHPSDDIENARLVCKAFADLGAEFLFRNLIVSADYKQLAHVKEIAEHPRLCKAVRSLYYDCRTYDNIWTKADGTDIDDGSDFEEDEDLAVYRGPPWAPDQRLLYNEQEDIFNESFDTECLRAALTTLTAVTRVRCKPRERSHHDPGDVSSAGRRGYDHGGGTPSRDRDARPLYHLAAAMTSVPGGHNIRTLNLTFHITLLADAQLAPARFASLLAALAPVTSLTLGLRTDEVDLCKSRDLARYAAAYGPHATAPSLFKAILAHPFSYPSPSTTTTSSSADDKPTTTPAALGPLAALADALSPSLHRIKLILGPDGRRRRSTSPGWRYSLPLSTFLGAAASSTSTTSTTSTTATRPLRWPNLRYLALGCLDATERDLLSFVLPRRHSLAYVEFDRVALTQGQWCVVGAAVLEACPVWRWSKANRLTQVEPVREEVALPREVAEAVREVRRGRQGGGGEDGGGGEKEEEKEVMVVRWDECYFEAAEEDCCSTMGGGQGPDEMRGPGYGWPV</sequence>
<evidence type="ECO:0000313" key="3">
    <source>
        <dbReference type="Proteomes" id="UP001430584"/>
    </source>
</evidence>
<proteinExistence type="predicted"/>
<feature type="region of interest" description="Disordered" evidence="1">
    <location>
        <begin position="196"/>
        <end position="227"/>
    </location>
</feature>
<feature type="region of interest" description="Disordered" evidence="1">
    <location>
        <begin position="506"/>
        <end position="526"/>
    </location>
</feature>
<dbReference type="GeneID" id="92011507"/>
<evidence type="ECO:0000313" key="2">
    <source>
        <dbReference type="EMBL" id="KAL0258249.1"/>
    </source>
</evidence>
<feature type="compositionally biased region" description="Basic and acidic residues" evidence="1">
    <location>
        <begin position="196"/>
        <end position="205"/>
    </location>
</feature>
<name>A0ABR3CFL8_9PEZI</name>
<gene>
    <name evidence="2" type="ORF">SLS55_007422</name>
</gene>
<keyword evidence="3" id="KW-1185">Reference proteome</keyword>
<dbReference type="RefSeq" id="XP_066631278.1">
    <property type="nucleotide sequence ID" value="XM_066778841.1"/>
</dbReference>
<protein>
    <recommendedName>
        <fullName evidence="4">F-box domain-containing protein</fullName>
    </recommendedName>
</protein>
<dbReference type="Proteomes" id="UP001430584">
    <property type="component" value="Unassembled WGS sequence"/>
</dbReference>
<evidence type="ECO:0000256" key="1">
    <source>
        <dbReference type="SAM" id="MobiDB-lite"/>
    </source>
</evidence>